<reference evidence="1 2" key="1">
    <citation type="journal article" date="2015" name="Parasitol. Res.">
        <title>Viruses in close associations with free-living amoebae.</title>
        <authorList>
            <person name="Scheid P."/>
        </authorList>
    </citation>
    <scope>NUCLEOTIDE SEQUENCE [LARGE SCALE GENOMIC DNA]</scope>
    <source>
        <strain evidence="1">KlaHel</strain>
    </source>
</reference>
<dbReference type="Proteomes" id="UP000202511">
    <property type="component" value="Segment"/>
</dbReference>
<protein>
    <submittedName>
        <fullName evidence="1">Uncharacterized protein</fullName>
    </submittedName>
</protein>
<dbReference type="EMBL" id="KP136319">
    <property type="protein sequence ID" value="AJF97529.1"/>
    <property type="molecule type" value="Genomic_DNA"/>
</dbReference>
<name>A0A0B5J1V2_9VIRU</name>
<dbReference type="GeneID" id="23462446"/>
<accession>A0A0B5J1V2</accession>
<dbReference type="RefSeq" id="YP_009119764.1">
    <property type="nucleotide sequence ID" value="NC_026440.1"/>
</dbReference>
<dbReference type="KEGG" id="vg:23462446"/>
<evidence type="ECO:0000313" key="2">
    <source>
        <dbReference type="Proteomes" id="UP000202511"/>
    </source>
</evidence>
<evidence type="ECO:0000313" key="1">
    <source>
        <dbReference type="EMBL" id="AJF97529.1"/>
    </source>
</evidence>
<organism evidence="1 2">
    <name type="scientific">Pandoravirus inopinatum</name>
    <dbReference type="NCBI Taxonomy" id="1605721"/>
    <lineage>
        <taxon>Viruses</taxon>
        <taxon>Pandoravirus</taxon>
    </lineage>
</organism>
<sequence>MDQRGHIREQRLERPLSIRPSTLFALCVRAVVPFAVVEAALQAQLPMLASINDVLDSADTMTDRVDHCRPWWVSVVHRWDSPHPSAGWLEPITTRDAMRIALHHWAYLYAERRCLPCEPWPTNDFDDGTDRGLHHVTWRIVTGNDVYPWEDPVIVVRDLGMRMSRTTVANACIIRDSAVAHSRRIPHPRGQSICMYYTGWTDNDCDRLVGWICDDPGFLVYIKRCHLTAE</sequence>
<proteinExistence type="predicted"/>